<dbReference type="Gene3D" id="3.10.28.20">
    <property type="entry name" value="Acetamidase/Formamidase-like domains"/>
    <property type="match status" value="1"/>
</dbReference>
<dbReference type="Gene3D" id="2.40.10.120">
    <property type="match status" value="1"/>
</dbReference>
<dbReference type="SUPFAM" id="SSF141130">
    <property type="entry name" value="Acetamidase/Formamidase-like"/>
    <property type="match status" value="1"/>
</dbReference>
<evidence type="ECO:0000313" key="2">
    <source>
        <dbReference type="Proteomes" id="UP000199008"/>
    </source>
</evidence>
<proteinExistence type="predicted"/>
<dbReference type="EMBL" id="FNFY01000029">
    <property type="protein sequence ID" value="SDL19660.1"/>
    <property type="molecule type" value="Genomic_DNA"/>
</dbReference>
<dbReference type="Gene3D" id="2.60.120.580">
    <property type="entry name" value="Acetamidase/Formamidase-like domains"/>
    <property type="match status" value="1"/>
</dbReference>
<dbReference type="InterPro" id="IPR004304">
    <property type="entry name" value="FmdA_AmdA"/>
</dbReference>
<dbReference type="RefSeq" id="WP_092987779.1">
    <property type="nucleotide sequence ID" value="NZ_FNFY01000029.1"/>
</dbReference>
<protein>
    <submittedName>
        <fullName evidence="1">Amidase</fullName>
    </submittedName>
</protein>
<evidence type="ECO:0000313" key="1">
    <source>
        <dbReference type="EMBL" id="SDL19660.1"/>
    </source>
</evidence>
<sequence length="302" mass="32854">MHHNLTKDNKFYAMDKNNAPAVYVDSGDTVTLEAHDCFTGQITSEENSSSGLNWDEINPATGPVYINGLKPGNALKVTIEKIDIGDQGIVVTGPESGVMGDELTEFTRRILPIDKENDTVDFDGFKIPVNKMIGVIGVAPKGDPVNNGTPDAHGGNMDNYKITEGATLYLPTFHEGGLFGLGDVHGAMGDGEVGVSGLEVESEVTVKLEVVEDIDIAHPLLVNDEGAFMNVSDEDLNVAVDQSVKEMIRFLQPYTKKSLNEMAKLMSLTGHTQVNQVVDPKKTGRYFVPKFVLDHFEVPLYK</sequence>
<dbReference type="AlphaFoldDB" id="A0A1G9I340"/>
<accession>A0A1G9I340</accession>
<dbReference type="PANTHER" id="PTHR31891:SF1">
    <property type="entry name" value="FORMAMIDASE C869.04-RELATED"/>
    <property type="match status" value="1"/>
</dbReference>
<keyword evidence="2" id="KW-1185">Reference proteome</keyword>
<dbReference type="OrthoDB" id="9811740at2"/>
<dbReference type="Pfam" id="PF03069">
    <property type="entry name" value="FmdA_AmdA"/>
    <property type="match status" value="2"/>
</dbReference>
<dbReference type="STRING" id="576118.SAMN05216216_12922"/>
<gene>
    <name evidence="1" type="ORF">SAMN05216216_12922</name>
</gene>
<organism evidence="1 2">
    <name type="scientific">Lacicoccus qingdaonensis</name>
    <dbReference type="NCBI Taxonomy" id="576118"/>
    <lineage>
        <taxon>Bacteria</taxon>
        <taxon>Bacillati</taxon>
        <taxon>Bacillota</taxon>
        <taxon>Bacilli</taxon>
        <taxon>Bacillales</taxon>
        <taxon>Salinicoccaceae</taxon>
        <taxon>Lacicoccus</taxon>
    </lineage>
</organism>
<dbReference type="GO" id="GO:0016811">
    <property type="term" value="F:hydrolase activity, acting on carbon-nitrogen (but not peptide) bonds, in linear amides"/>
    <property type="evidence" value="ECO:0007669"/>
    <property type="project" value="InterPro"/>
</dbReference>
<reference evidence="2" key="1">
    <citation type="submission" date="2016-10" db="EMBL/GenBank/DDBJ databases">
        <authorList>
            <person name="Varghese N."/>
            <person name="Submissions S."/>
        </authorList>
    </citation>
    <scope>NUCLEOTIDE SEQUENCE [LARGE SCALE GENOMIC DNA]</scope>
    <source>
        <strain evidence="2">CGMCC 1.8895</strain>
    </source>
</reference>
<name>A0A1G9I340_9BACL</name>
<dbReference type="PANTHER" id="PTHR31891">
    <property type="entry name" value="FORMAMIDASE C869.04-RELATED"/>
    <property type="match status" value="1"/>
</dbReference>
<dbReference type="Proteomes" id="UP000199008">
    <property type="component" value="Unassembled WGS sequence"/>
</dbReference>